<dbReference type="PANTHER" id="PTHR36308:SF1">
    <property type="entry name" value="DENTIN SIALOPHOSPHOPROTEIN-RELATED"/>
    <property type="match status" value="1"/>
</dbReference>
<feature type="compositionally biased region" description="Basic and acidic residues" evidence="1">
    <location>
        <begin position="476"/>
        <end position="488"/>
    </location>
</feature>
<protein>
    <recommendedName>
        <fullName evidence="2">DUF7815 domain-containing protein</fullName>
    </recommendedName>
</protein>
<dbReference type="PANTHER" id="PTHR36308">
    <property type="entry name" value="DENTIN SIALOPHOSPHOPROTEIN-RELATED"/>
    <property type="match status" value="1"/>
</dbReference>
<name>A0AAV1SEZ2_9ROSI</name>
<evidence type="ECO:0000256" key="1">
    <source>
        <dbReference type="SAM" id="MobiDB-lite"/>
    </source>
</evidence>
<feature type="domain" description="DUF7815" evidence="2">
    <location>
        <begin position="53"/>
        <end position="78"/>
    </location>
</feature>
<proteinExistence type="predicted"/>
<organism evidence="3 4">
    <name type="scientific">Dovyalis caffra</name>
    <dbReference type="NCBI Taxonomy" id="77055"/>
    <lineage>
        <taxon>Eukaryota</taxon>
        <taxon>Viridiplantae</taxon>
        <taxon>Streptophyta</taxon>
        <taxon>Embryophyta</taxon>
        <taxon>Tracheophyta</taxon>
        <taxon>Spermatophyta</taxon>
        <taxon>Magnoliopsida</taxon>
        <taxon>eudicotyledons</taxon>
        <taxon>Gunneridae</taxon>
        <taxon>Pentapetalae</taxon>
        <taxon>rosids</taxon>
        <taxon>fabids</taxon>
        <taxon>Malpighiales</taxon>
        <taxon>Salicaceae</taxon>
        <taxon>Flacourtieae</taxon>
        <taxon>Dovyalis</taxon>
    </lineage>
</organism>
<reference evidence="3 4" key="1">
    <citation type="submission" date="2024-01" db="EMBL/GenBank/DDBJ databases">
        <authorList>
            <person name="Waweru B."/>
        </authorList>
    </citation>
    <scope>NUCLEOTIDE SEQUENCE [LARGE SCALE GENOMIC DNA]</scope>
</reference>
<evidence type="ECO:0000313" key="3">
    <source>
        <dbReference type="EMBL" id="CAK7349002.1"/>
    </source>
</evidence>
<dbReference type="EMBL" id="CAWUPB010001173">
    <property type="protein sequence ID" value="CAK7349002.1"/>
    <property type="molecule type" value="Genomic_DNA"/>
</dbReference>
<dbReference type="AlphaFoldDB" id="A0AAV1SEZ2"/>
<comment type="caution">
    <text evidence="3">The sequence shown here is derived from an EMBL/GenBank/DDBJ whole genome shotgun (WGS) entry which is preliminary data.</text>
</comment>
<keyword evidence="4" id="KW-1185">Reference proteome</keyword>
<feature type="region of interest" description="Disordered" evidence="1">
    <location>
        <begin position="468"/>
        <end position="489"/>
    </location>
</feature>
<dbReference type="InterPro" id="IPR056717">
    <property type="entry name" value="DUF7815"/>
</dbReference>
<gene>
    <name evidence="3" type="ORF">DCAF_LOCUS21711</name>
</gene>
<dbReference type="Pfam" id="PF25122">
    <property type="entry name" value="DUF7815"/>
    <property type="match status" value="1"/>
</dbReference>
<feature type="region of interest" description="Disordered" evidence="1">
    <location>
        <begin position="188"/>
        <end position="243"/>
    </location>
</feature>
<evidence type="ECO:0000259" key="2">
    <source>
        <dbReference type="Pfam" id="PF25122"/>
    </source>
</evidence>
<sequence>MASEIPYDEIRELQISLRKEAGLSSYNLEENDWLPDLASLNDSSISDIDPSPPYLRCKNCKGRLLRGVNSIICVFCGRLHNQDIPPDPIKFMSTIGSRWFLQSLLLDGSELVGTISETKELNRGQNTSQNEFPLSDLLDLEIRWPSESERSETRVSDKTPAQNLSTLNLVGFDLNNFFAEPKVDSIPASSQVQLPPNEQKDGMGNNAVQGHGNLSLFENVQPSETIGGSNQDESGDRSSGWDAEFQSATSGTYHLESKSSDPFVGSSSVDLSAHMDSVFGPVKDLYEGKTKDETTSASSTSKDDIWNISGTVAGQDELFKLNKNDEDGNQWQTTTTTSKDENKTVDVDEDSFDAWNDFTGSTSVPVPSKNSLKQDANHLSSSVDQASGINLFVGSSISQDVDFGSFSQPDFFPGTFSNQNGSSEVNIMQTETSVSDRKIIVEKNLDRSGQTFDKRCLLRQLGSRIDSVNQDGESAEEVKKGENTRSKDDDVEMLMSQMHDLSFMLESNLSVPQKTQAFSSFSKD</sequence>
<evidence type="ECO:0000313" key="4">
    <source>
        <dbReference type="Proteomes" id="UP001314170"/>
    </source>
</evidence>
<feature type="compositionally biased region" description="Polar residues" evidence="1">
    <location>
        <begin position="216"/>
        <end position="232"/>
    </location>
</feature>
<dbReference type="Proteomes" id="UP001314170">
    <property type="component" value="Unassembled WGS sequence"/>
</dbReference>
<accession>A0AAV1SEZ2</accession>